<keyword evidence="5" id="KW-1185">Reference proteome</keyword>
<evidence type="ECO:0000313" key="4">
    <source>
        <dbReference type="EMBL" id="MDY7226506.1"/>
    </source>
</evidence>
<evidence type="ECO:0000313" key="5">
    <source>
        <dbReference type="Proteomes" id="UP001291309"/>
    </source>
</evidence>
<comment type="caution">
    <text evidence="4">The sequence shown here is derived from an EMBL/GenBank/DDBJ whole genome shotgun (WGS) entry which is preliminary data.</text>
</comment>
<feature type="chain" id="PRO_5045139027" evidence="2">
    <location>
        <begin position="30"/>
        <end position="287"/>
    </location>
</feature>
<keyword evidence="2" id="KW-0732">Signal</keyword>
<sequence length="287" mass="28679">MNSAPHRMKNLPISLLALCLTLAVTGCHCSSSPADDFSIKVVLAETRISAGTKTTAKAQRIYDDGRVVDLDASTSQQWTSSAPQVASVQPQPDGTVEVTALKPGSATITVNADGVSGEATLEVTEARLLSLQVSPTSASVLAGLTQQFTAQGTYGDGTTSDVTNSATWTSSNTDLATVSSTGLATGVAAGGPVTLTATLGGVSGTAQFTITAPPPVLTSITLTPATASVRQGSTQQFTAQGSYSDGTTSDVTNSATWTSSNTDLATVSSTGLATGVAAGGPVTLTAT</sequence>
<feature type="domain" description="BIG2" evidence="3">
    <location>
        <begin position="216"/>
        <end position="287"/>
    </location>
</feature>
<evidence type="ECO:0000256" key="2">
    <source>
        <dbReference type="SAM" id="SignalP"/>
    </source>
</evidence>
<dbReference type="InterPro" id="IPR008964">
    <property type="entry name" value="Invasin/intimin_cell_adhesion"/>
</dbReference>
<name>A0ABU5GZ84_9BACT</name>
<feature type="domain" description="BIG2" evidence="3">
    <location>
        <begin position="127"/>
        <end position="209"/>
    </location>
</feature>
<feature type="domain" description="BIG2" evidence="3">
    <location>
        <begin position="42"/>
        <end position="122"/>
    </location>
</feature>
<evidence type="ECO:0000256" key="1">
    <source>
        <dbReference type="SAM" id="MobiDB-lite"/>
    </source>
</evidence>
<dbReference type="InterPro" id="IPR003343">
    <property type="entry name" value="Big_2"/>
</dbReference>
<dbReference type="Pfam" id="PF02368">
    <property type="entry name" value="Big_2"/>
    <property type="match status" value="3"/>
</dbReference>
<dbReference type="PROSITE" id="PS51257">
    <property type="entry name" value="PROKAR_LIPOPROTEIN"/>
    <property type="match status" value="1"/>
</dbReference>
<feature type="signal peptide" evidence="2">
    <location>
        <begin position="1"/>
        <end position="29"/>
    </location>
</feature>
<dbReference type="Proteomes" id="UP001291309">
    <property type="component" value="Unassembled WGS sequence"/>
</dbReference>
<dbReference type="SUPFAM" id="SSF49373">
    <property type="entry name" value="Invasin/intimin cell-adhesion fragments"/>
    <property type="match status" value="3"/>
</dbReference>
<accession>A0ABU5GZ84</accession>
<dbReference type="EMBL" id="JAXIVS010000003">
    <property type="protein sequence ID" value="MDY7226506.1"/>
    <property type="molecule type" value="Genomic_DNA"/>
</dbReference>
<dbReference type="Gene3D" id="2.60.40.1080">
    <property type="match status" value="3"/>
</dbReference>
<protein>
    <submittedName>
        <fullName evidence="4">Ig-like domain-containing protein</fullName>
    </submittedName>
</protein>
<reference evidence="4 5" key="1">
    <citation type="submission" date="2023-12" db="EMBL/GenBank/DDBJ databases">
        <title>the genome sequence of Hyalangium sp. s54d21.</title>
        <authorList>
            <person name="Zhang X."/>
        </authorList>
    </citation>
    <scope>NUCLEOTIDE SEQUENCE [LARGE SCALE GENOMIC DNA]</scope>
    <source>
        <strain evidence="5">s54d21</strain>
    </source>
</reference>
<dbReference type="RefSeq" id="WP_321545237.1">
    <property type="nucleotide sequence ID" value="NZ_JAXIVS010000003.1"/>
</dbReference>
<dbReference type="SMART" id="SM00635">
    <property type="entry name" value="BID_2"/>
    <property type="match status" value="3"/>
</dbReference>
<evidence type="ECO:0000259" key="3">
    <source>
        <dbReference type="SMART" id="SM00635"/>
    </source>
</evidence>
<gene>
    <name evidence="4" type="ORF">SYV04_08920</name>
</gene>
<feature type="non-terminal residue" evidence="4">
    <location>
        <position position="287"/>
    </location>
</feature>
<feature type="region of interest" description="Disordered" evidence="1">
    <location>
        <begin position="231"/>
        <end position="250"/>
    </location>
</feature>
<proteinExistence type="predicted"/>
<organism evidence="4 5">
    <name type="scientific">Hyalangium rubrum</name>
    <dbReference type="NCBI Taxonomy" id="3103134"/>
    <lineage>
        <taxon>Bacteria</taxon>
        <taxon>Pseudomonadati</taxon>
        <taxon>Myxococcota</taxon>
        <taxon>Myxococcia</taxon>
        <taxon>Myxococcales</taxon>
        <taxon>Cystobacterineae</taxon>
        <taxon>Archangiaceae</taxon>
        <taxon>Hyalangium</taxon>
    </lineage>
</organism>